<dbReference type="AlphaFoldDB" id="A0CP01"/>
<organism evidence="1 2">
    <name type="scientific">Paramecium tetraurelia</name>
    <dbReference type="NCBI Taxonomy" id="5888"/>
    <lineage>
        <taxon>Eukaryota</taxon>
        <taxon>Sar</taxon>
        <taxon>Alveolata</taxon>
        <taxon>Ciliophora</taxon>
        <taxon>Intramacronucleata</taxon>
        <taxon>Oligohymenophorea</taxon>
        <taxon>Peniculida</taxon>
        <taxon>Parameciidae</taxon>
        <taxon>Paramecium</taxon>
    </lineage>
</organism>
<evidence type="ECO:0000313" key="2">
    <source>
        <dbReference type="Proteomes" id="UP000000600"/>
    </source>
</evidence>
<dbReference type="InParanoid" id="A0CP01"/>
<gene>
    <name evidence="1" type="ORF">GSPATT00038787001</name>
</gene>
<dbReference type="Proteomes" id="UP000000600">
    <property type="component" value="Unassembled WGS sequence"/>
</dbReference>
<reference evidence="1 2" key="1">
    <citation type="journal article" date="2006" name="Nature">
        <title>Global trends of whole-genome duplications revealed by the ciliate Paramecium tetraurelia.</title>
        <authorList>
            <consortium name="Genoscope"/>
            <person name="Aury J.-M."/>
            <person name="Jaillon O."/>
            <person name="Duret L."/>
            <person name="Noel B."/>
            <person name="Jubin C."/>
            <person name="Porcel B.M."/>
            <person name="Segurens B."/>
            <person name="Daubin V."/>
            <person name="Anthouard V."/>
            <person name="Aiach N."/>
            <person name="Arnaiz O."/>
            <person name="Billaut A."/>
            <person name="Beisson J."/>
            <person name="Blanc I."/>
            <person name="Bouhouche K."/>
            <person name="Camara F."/>
            <person name="Duharcourt S."/>
            <person name="Guigo R."/>
            <person name="Gogendeau D."/>
            <person name="Katinka M."/>
            <person name="Keller A.-M."/>
            <person name="Kissmehl R."/>
            <person name="Klotz C."/>
            <person name="Koll F."/>
            <person name="Le Moue A."/>
            <person name="Lepere C."/>
            <person name="Malinsky S."/>
            <person name="Nowacki M."/>
            <person name="Nowak J.K."/>
            <person name="Plattner H."/>
            <person name="Poulain J."/>
            <person name="Ruiz F."/>
            <person name="Serrano V."/>
            <person name="Zagulski M."/>
            <person name="Dessen P."/>
            <person name="Betermier M."/>
            <person name="Weissenbach J."/>
            <person name="Scarpelli C."/>
            <person name="Schachter V."/>
            <person name="Sperling L."/>
            <person name="Meyer E."/>
            <person name="Cohen J."/>
            <person name="Wincker P."/>
        </authorList>
    </citation>
    <scope>NUCLEOTIDE SEQUENCE [LARGE SCALE GENOMIC DNA]</scope>
    <source>
        <strain evidence="1 2">Stock d4-2</strain>
    </source>
</reference>
<proteinExistence type="predicted"/>
<dbReference type="EMBL" id="CT868127">
    <property type="protein sequence ID" value="CAK72518.1"/>
    <property type="molecule type" value="Genomic_DNA"/>
</dbReference>
<dbReference type="RefSeq" id="XP_001439915.1">
    <property type="nucleotide sequence ID" value="XM_001439878.1"/>
</dbReference>
<sequence length="87" mass="10304">MQEKCKQRKQFLIHQTSFEIYLTYSKKTNLGIIEILNSTTSQLLFIEGKYDNFKDKDQLSYFDVVQETWTSFGQNSCIFESDVQKSK</sequence>
<dbReference type="KEGG" id="ptm:GSPATT00038787001"/>
<accession>A0CP01</accession>
<name>A0CP01_PARTE</name>
<evidence type="ECO:0000313" key="1">
    <source>
        <dbReference type="EMBL" id="CAK72518.1"/>
    </source>
</evidence>
<dbReference type="HOGENOM" id="CLU_2488232_0_0_1"/>
<dbReference type="GeneID" id="5025700"/>
<protein>
    <submittedName>
        <fullName evidence="1">Uncharacterized protein</fullName>
    </submittedName>
</protein>
<keyword evidence="2" id="KW-1185">Reference proteome</keyword>